<reference evidence="6" key="1">
    <citation type="journal article" date="2020" name="Stud. Mycol.">
        <title>101 Dothideomycetes genomes: a test case for predicting lifestyles and emergence of pathogens.</title>
        <authorList>
            <person name="Haridas S."/>
            <person name="Albert R."/>
            <person name="Binder M."/>
            <person name="Bloem J."/>
            <person name="Labutti K."/>
            <person name="Salamov A."/>
            <person name="Andreopoulos B."/>
            <person name="Baker S."/>
            <person name="Barry K."/>
            <person name="Bills G."/>
            <person name="Bluhm B."/>
            <person name="Cannon C."/>
            <person name="Castanera R."/>
            <person name="Culley D."/>
            <person name="Daum C."/>
            <person name="Ezra D."/>
            <person name="Gonzalez J."/>
            <person name="Henrissat B."/>
            <person name="Kuo A."/>
            <person name="Liang C."/>
            <person name="Lipzen A."/>
            <person name="Lutzoni F."/>
            <person name="Magnuson J."/>
            <person name="Mondo S."/>
            <person name="Nolan M."/>
            <person name="Ohm R."/>
            <person name="Pangilinan J."/>
            <person name="Park H.-J."/>
            <person name="Ramirez L."/>
            <person name="Alfaro M."/>
            <person name="Sun H."/>
            <person name="Tritt A."/>
            <person name="Yoshinaga Y."/>
            <person name="Zwiers L.-H."/>
            <person name="Turgeon B."/>
            <person name="Goodwin S."/>
            <person name="Spatafora J."/>
            <person name="Crous P."/>
            <person name="Grigoriev I."/>
        </authorList>
    </citation>
    <scope>NUCLEOTIDE SEQUENCE</scope>
    <source>
        <strain evidence="6">CBS 627.86</strain>
    </source>
</reference>
<proteinExistence type="predicted"/>
<dbReference type="Gene3D" id="3.40.50.1240">
    <property type="entry name" value="Phosphoglycerate mutase-like"/>
    <property type="match status" value="1"/>
</dbReference>
<feature type="disulfide bond" evidence="3">
    <location>
        <begin position="49"/>
        <end position="370"/>
    </location>
</feature>
<dbReference type="AlphaFoldDB" id="A0A6A5YUL0"/>
<dbReference type="InterPro" id="IPR000560">
    <property type="entry name" value="His_Pase_clade-2"/>
</dbReference>
<evidence type="ECO:0000256" key="5">
    <source>
        <dbReference type="SAM" id="SignalP"/>
    </source>
</evidence>
<keyword evidence="5" id="KW-0732">Signal</keyword>
<protein>
    <submittedName>
        <fullName evidence="6">Histidine phosphatase superfamily</fullName>
    </submittedName>
</protein>
<keyword evidence="7" id="KW-1185">Reference proteome</keyword>
<feature type="signal peptide" evidence="5">
    <location>
        <begin position="1"/>
        <end position="17"/>
    </location>
</feature>
<dbReference type="GO" id="GO:0003993">
    <property type="term" value="F:acid phosphatase activity"/>
    <property type="evidence" value="ECO:0007669"/>
    <property type="project" value="TreeGrafter"/>
</dbReference>
<feature type="chain" id="PRO_5025622251" evidence="5">
    <location>
        <begin position="18"/>
        <end position="443"/>
    </location>
</feature>
<evidence type="ECO:0000313" key="7">
    <source>
        <dbReference type="Proteomes" id="UP000799770"/>
    </source>
</evidence>
<keyword evidence="2" id="KW-0325">Glycoprotein</keyword>
<dbReference type="CDD" id="cd07061">
    <property type="entry name" value="HP_HAP_like"/>
    <property type="match status" value="1"/>
</dbReference>
<dbReference type="GO" id="GO:0009277">
    <property type="term" value="C:fungal-type cell wall"/>
    <property type="evidence" value="ECO:0007669"/>
    <property type="project" value="TreeGrafter"/>
</dbReference>
<organism evidence="6 7">
    <name type="scientific">Lophiotrema nucula</name>
    <dbReference type="NCBI Taxonomy" id="690887"/>
    <lineage>
        <taxon>Eukaryota</taxon>
        <taxon>Fungi</taxon>
        <taxon>Dikarya</taxon>
        <taxon>Ascomycota</taxon>
        <taxon>Pezizomycotina</taxon>
        <taxon>Dothideomycetes</taxon>
        <taxon>Pleosporomycetidae</taxon>
        <taxon>Pleosporales</taxon>
        <taxon>Lophiotremataceae</taxon>
        <taxon>Lophiotrema</taxon>
    </lineage>
</organism>
<evidence type="ECO:0000256" key="4">
    <source>
        <dbReference type="SAM" id="MobiDB-lite"/>
    </source>
</evidence>
<dbReference type="PANTHER" id="PTHR20963">
    <property type="entry name" value="MULTIPLE INOSITOL POLYPHOSPHATE PHOSPHATASE-RELATED"/>
    <property type="match status" value="1"/>
</dbReference>
<keyword evidence="1" id="KW-0378">Hydrolase</keyword>
<dbReference type="OrthoDB" id="6509975at2759"/>
<evidence type="ECO:0000256" key="3">
    <source>
        <dbReference type="PIRSR" id="PIRSR000894-2"/>
    </source>
</evidence>
<sequence length="443" mass="48861">MVHTLALSLTIANTAFAAYSFDPLEHLAGIAPYYEPADPPLDPKPAQGCNVTRAAYLIRHAAIYANDFDYEEYIEPFTDKLKNTSVDWSKAGPLSFLSTWTTPISDEELEDLTKVGQLEAFQLGVDVSLRYPTFKDPKKVWTSTAERTTLSAESFIEGLVEKSNETESVAVSESEAEGADSLTPYQGCPKYSSSAGSDQSSQYQKVYTKPIIERFHDLAPGFNFTANDIVGMQELCGYETVIRGSSPFCSLEVFSPNEWLGFEYTNDIQYHYNTGYGNPISGTLGFPWLNATADTLLSNSSDQDIYVSFTHRELPPTVIVALGLFNNSAYTGANNPNATMPLTTQNYMRSWISSRILPFLTNIAVEKMSCDSYGFDAGEYVRVLVNQSPQHLPDCSDGPGESCSVAAFEKFVAERGQLFGGYTEKCQPEYTNSTDVLSIYGNV</sequence>
<feature type="disulfide bond" evidence="3">
    <location>
        <begin position="236"/>
        <end position="249"/>
    </location>
</feature>
<dbReference type="Pfam" id="PF00328">
    <property type="entry name" value="His_Phos_2"/>
    <property type="match status" value="1"/>
</dbReference>
<evidence type="ECO:0000313" key="6">
    <source>
        <dbReference type="EMBL" id="KAF2109768.1"/>
    </source>
</evidence>
<dbReference type="FunFam" id="3.40.50.1240:FF:000065">
    <property type="entry name" value="Similar to histidine acid phosphatase"/>
    <property type="match status" value="1"/>
</dbReference>
<feature type="disulfide bond" evidence="3">
    <location>
        <begin position="188"/>
        <end position="426"/>
    </location>
</feature>
<feature type="disulfide bond" evidence="3">
    <location>
        <begin position="395"/>
        <end position="403"/>
    </location>
</feature>
<gene>
    <name evidence="6" type="ORF">BDV96DRAFT_604640</name>
</gene>
<dbReference type="InterPro" id="IPR016274">
    <property type="entry name" value="Histidine_acid_Pase_euk"/>
</dbReference>
<keyword evidence="3" id="KW-1015">Disulfide bond</keyword>
<dbReference type="EMBL" id="ML977341">
    <property type="protein sequence ID" value="KAF2109768.1"/>
    <property type="molecule type" value="Genomic_DNA"/>
</dbReference>
<feature type="region of interest" description="Disordered" evidence="4">
    <location>
        <begin position="166"/>
        <end position="185"/>
    </location>
</feature>
<accession>A0A6A5YUL0</accession>
<evidence type="ECO:0000256" key="1">
    <source>
        <dbReference type="ARBA" id="ARBA00022801"/>
    </source>
</evidence>
<dbReference type="PIRSF" id="PIRSF000894">
    <property type="entry name" value="Acid_phosphatase"/>
    <property type="match status" value="1"/>
</dbReference>
<name>A0A6A5YUL0_9PLEO</name>
<dbReference type="PANTHER" id="PTHR20963:SF14">
    <property type="entry name" value="ACID PHOSPHATASE, PUTATIVE-RELATED"/>
    <property type="match status" value="1"/>
</dbReference>
<dbReference type="SUPFAM" id="SSF53254">
    <property type="entry name" value="Phosphoglycerate mutase-like"/>
    <property type="match status" value="1"/>
</dbReference>
<evidence type="ECO:0000256" key="2">
    <source>
        <dbReference type="ARBA" id="ARBA00023180"/>
    </source>
</evidence>
<dbReference type="InterPro" id="IPR029033">
    <property type="entry name" value="His_PPase_superfam"/>
</dbReference>
<dbReference type="Proteomes" id="UP000799770">
    <property type="component" value="Unassembled WGS sequence"/>
</dbReference>